<dbReference type="InterPro" id="IPR003439">
    <property type="entry name" value="ABC_transporter-like_ATP-bd"/>
</dbReference>
<proteinExistence type="inferred from homology"/>
<evidence type="ECO:0000256" key="4">
    <source>
        <dbReference type="ARBA" id="ARBA00022840"/>
    </source>
</evidence>
<dbReference type="PROSITE" id="PS00211">
    <property type="entry name" value="ABC_TRANSPORTER_1"/>
    <property type="match status" value="1"/>
</dbReference>
<dbReference type="SMART" id="SM00382">
    <property type="entry name" value="AAA"/>
    <property type="match status" value="1"/>
</dbReference>
<comment type="caution">
    <text evidence="6">The sequence shown here is derived from an EMBL/GenBank/DDBJ whole genome shotgun (WGS) entry which is preliminary data.</text>
</comment>
<dbReference type="CDD" id="cd03255">
    <property type="entry name" value="ABC_MJ0796_LolCDE_FtsE"/>
    <property type="match status" value="1"/>
</dbReference>
<dbReference type="GO" id="GO:0005524">
    <property type="term" value="F:ATP binding"/>
    <property type="evidence" value="ECO:0007669"/>
    <property type="project" value="UniProtKB-KW"/>
</dbReference>
<name>A0ABU5LJI5_9GAMM</name>
<dbReference type="InterPro" id="IPR003593">
    <property type="entry name" value="AAA+_ATPase"/>
</dbReference>
<keyword evidence="2" id="KW-0813">Transport</keyword>
<reference evidence="7" key="1">
    <citation type="submission" date="2023-07" db="EMBL/GenBank/DDBJ databases">
        <title>Structural and functional analysis of rice phyllospheric bacteria for their antimicrobial properties and defense elicitation against blast disease.</title>
        <authorList>
            <person name="Sahu K.P."/>
            <person name="Asharani P."/>
            <person name="Kumar M."/>
            <person name="Reddy B."/>
            <person name="Kumar A."/>
        </authorList>
    </citation>
    <scope>NUCLEOTIDE SEQUENCE [LARGE SCALE GENOMIC DNA]</scope>
    <source>
        <strain evidence="7">OsEp_Plm_30P10</strain>
    </source>
</reference>
<organism evidence="6 7">
    <name type="scientific">Pantoea eucrina</name>
    <dbReference type="NCBI Taxonomy" id="472693"/>
    <lineage>
        <taxon>Bacteria</taxon>
        <taxon>Pseudomonadati</taxon>
        <taxon>Pseudomonadota</taxon>
        <taxon>Gammaproteobacteria</taxon>
        <taxon>Enterobacterales</taxon>
        <taxon>Erwiniaceae</taxon>
        <taxon>Pantoea</taxon>
    </lineage>
</organism>
<evidence type="ECO:0000256" key="2">
    <source>
        <dbReference type="ARBA" id="ARBA00022448"/>
    </source>
</evidence>
<dbReference type="InterPro" id="IPR027417">
    <property type="entry name" value="P-loop_NTPase"/>
</dbReference>
<dbReference type="InterPro" id="IPR017911">
    <property type="entry name" value="MacB-like_ATP-bd"/>
</dbReference>
<protein>
    <submittedName>
        <fullName evidence="6">ABC transporter ATP-binding protein</fullName>
    </submittedName>
</protein>
<feature type="domain" description="ABC transporter" evidence="5">
    <location>
        <begin position="11"/>
        <end position="231"/>
    </location>
</feature>
<evidence type="ECO:0000256" key="1">
    <source>
        <dbReference type="ARBA" id="ARBA00006526"/>
    </source>
</evidence>
<dbReference type="RefSeq" id="WP_322543988.1">
    <property type="nucleotide sequence ID" value="NZ_JAOBTT010000002.1"/>
</dbReference>
<dbReference type="SUPFAM" id="SSF52540">
    <property type="entry name" value="P-loop containing nucleoside triphosphate hydrolases"/>
    <property type="match status" value="1"/>
</dbReference>
<dbReference type="Pfam" id="PF00005">
    <property type="entry name" value="ABC_tran"/>
    <property type="match status" value="1"/>
</dbReference>
<keyword evidence="7" id="KW-1185">Reference proteome</keyword>
<evidence type="ECO:0000259" key="5">
    <source>
        <dbReference type="PROSITE" id="PS50893"/>
    </source>
</evidence>
<evidence type="ECO:0000313" key="6">
    <source>
        <dbReference type="EMBL" id="MDZ7280095.1"/>
    </source>
</evidence>
<dbReference type="Gene3D" id="3.40.50.300">
    <property type="entry name" value="P-loop containing nucleotide triphosphate hydrolases"/>
    <property type="match status" value="1"/>
</dbReference>
<gene>
    <name evidence="6" type="ORF">N4G40_17730</name>
</gene>
<dbReference type="InterPro" id="IPR015854">
    <property type="entry name" value="ABC_transpr_LolD-like"/>
</dbReference>
<evidence type="ECO:0000313" key="7">
    <source>
        <dbReference type="Proteomes" id="UP001288620"/>
    </source>
</evidence>
<sequence>MSVIPQDREALRLENVCYHYGTADAPHTILTDISLCVARGETCAITGPSGAGKSTLMHLIGLLERPSAGKIVIAGQDTSRAHADARAQLRNEHIGFIFQAFNLLPRLTALENVALPLLYRGETKRAALLKAAEWLDQVGLADRVHHRPSELSGGQCQRVAIARALCGNPSLLLADEPTGNLDDETGNNIVEVLLEKNRTHRTTLVIVTHDKALAGRMGRQFYVADGGIQEG</sequence>
<dbReference type="EMBL" id="JAOBTT010000002">
    <property type="protein sequence ID" value="MDZ7280095.1"/>
    <property type="molecule type" value="Genomic_DNA"/>
</dbReference>
<dbReference type="PROSITE" id="PS50893">
    <property type="entry name" value="ABC_TRANSPORTER_2"/>
    <property type="match status" value="1"/>
</dbReference>
<evidence type="ECO:0000256" key="3">
    <source>
        <dbReference type="ARBA" id="ARBA00022741"/>
    </source>
</evidence>
<accession>A0ABU5LJI5</accession>
<dbReference type="PANTHER" id="PTHR24220:SF86">
    <property type="entry name" value="ABC TRANSPORTER ABCH.1"/>
    <property type="match status" value="1"/>
</dbReference>
<keyword evidence="3" id="KW-0547">Nucleotide-binding</keyword>
<dbReference type="Proteomes" id="UP001288620">
    <property type="component" value="Unassembled WGS sequence"/>
</dbReference>
<dbReference type="PANTHER" id="PTHR24220">
    <property type="entry name" value="IMPORT ATP-BINDING PROTEIN"/>
    <property type="match status" value="1"/>
</dbReference>
<comment type="similarity">
    <text evidence="1">Belongs to the ABC transporter superfamily. Drug exporter-2 (TC 3.A.1.117) family.</text>
</comment>
<dbReference type="InterPro" id="IPR017871">
    <property type="entry name" value="ABC_transporter-like_CS"/>
</dbReference>
<keyword evidence="4 6" id="KW-0067">ATP-binding</keyword>